<gene>
    <name evidence="3" type="ORF">M0812_05957</name>
</gene>
<feature type="compositionally biased region" description="Basic and acidic residues" evidence="1">
    <location>
        <begin position="433"/>
        <end position="446"/>
    </location>
</feature>
<feature type="region of interest" description="Disordered" evidence="1">
    <location>
        <begin position="433"/>
        <end position="459"/>
    </location>
</feature>
<evidence type="ECO:0000256" key="1">
    <source>
        <dbReference type="SAM" id="MobiDB-lite"/>
    </source>
</evidence>
<dbReference type="EMBL" id="JANTQA010000012">
    <property type="protein sequence ID" value="KAJ3449798.1"/>
    <property type="molecule type" value="Genomic_DNA"/>
</dbReference>
<feature type="domain" description="Gamma-secretase-activating protein C-terminal" evidence="2">
    <location>
        <begin position="1018"/>
        <end position="1090"/>
    </location>
</feature>
<dbReference type="PANTHER" id="PTHR13630">
    <property type="entry name" value="GAMMA-SECRETASE-ACTIVATING PROTEIN"/>
    <property type="match status" value="1"/>
</dbReference>
<feature type="compositionally biased region" description="Low complexity" evidence="1">
    <location>
        <begin position="617"/>
        <end position="628"/>
    </location>
</feature>
<protein>
    <submittedName>
        <fullName evidence="3">Gamma-secretase-activating protein</fullName>
    </submittedName>
</protein>
<feature type="region of interest" description="Disordered" evidence="1">
    <location>
        <begin position="617"/>
        <end position="663"/>
    </location>
</feature>
<dbReference type="GO" id="GO:0005802">
    <property type="term" value="C:trans-Golgi network"/>
    <property type="evidence" value="ECO:0007669"/>
    <property type="project" value="TreeGrafter"/>
</dbReference>
<accession>A0AAV8A665</accession>
<reference evidence="3" key="1">
    <citation type="submission" date="2022-08" db="EMBL/GenBank/DDBJ databases">
        <title>Novel sulphate-reducing endosymbionts in the free-living metamonad Anaeramoeba.</title>
        <authorList>
            <person name="Jerlstrom-Hultqvist J."/>
            <person name="Cepicka I."/>
            <person name="Gallot-Lavallee L."/>
            <person name="Salas-Leiva D."/>
            <person name="Curtis B.A."/>
            <person name="Zahonova K."/>
            <person name="Pipaliya S."/>
            <person name="Dacks J."/>
            <person name="Roger A.J."/>
        </authorList>
    </citation>
    <scope>NUCLEOTIDE SEQUENCE</scope>
    <source>
        <strain evidence="3">Busselton2</strain>
    </source>
</reference>
<dbReference type="Pfam" id="PF14959">
    <property type="entry name" value="GSAP-16"/>
    <property type="match status" value="1"/>
</dbReference>
<name>A0AAV8A665_9EUKA</name>
<evidence type="ECO:0000259" key="2">
    <source>
        <dbReference type="Pfam" id="PF14959"/>
    </source>
</evidence>
<feature type="region of interest" description="Disordered" evidence="1">
    <location>
        <begin position="393"/>
        <end position="416"/>
    </location>
</feature>
<comment type="caution">
    <text evidence="3">The sequence shown here is derived from an EMBL/GenBank/DDBJ whole genome shotgun (WGS) entry which is preliminary data.</text>
</comment>
<proteinExistence type="predicted"/>
<dbReference type="InterPro" id="IPR026172">
    <property type="entry name" value="GSAP_fam"/>
</dbReference>
<dbReference type="GO" id="GO:1902004">
    <property type="term" value="P:positive regulation of amyloid-beta formation"/>
    <property type="evidence" value="ECO:0007669"/>
    <property type="project" value="TreeGrafter"/>
</dbReference>
<dbReference type="PANTHER" id="PTHR13630:SF1">
    <property type="entry name" value="GAMMA-SECRETASE-ACTIVATING PROTEIN"/>
    <property type="match status" value="1"/>
</dbReference>
<feature type="compositionally biased region" description="Low complexity" evidence="1">
    <location>
        <begin position="637"/>
        <end position="663"/>
    </location>
</feature>
<dbReference type="Proteomes" id="UP001146793">
    <property type="component" value="Unassembled WGS sequence"/>
</dbReference>
<sequence>MLNLVTYFELKKLFKKIIGTENHNIRIIGNDYDRPTLISIKKKNEKGVWCDLYTISDLSQNVYINSTPLWNTEYNYIASQASISYDSSMMILTAYKIITVQSKSKNRARRKKVFQTYLIDLVTDNHIEIFKGTHSNKLVYFLSSSHKNQNNKTKQQETKFYLIIFPRRQIFLHSLSIPSSFLFKSKNWKVNNKKHQKLTDQHIWSQFDQANQYLWILTTRDYENGFELQLFIFTAKNKFKKFKTYNLNIMKEKDKLCNHQPKTKTEKEQEKEKEKKQEKEREIEIEIEKENEKEQFQEIEIEIEEQEKDKKMEENKKKGEKENELKIAKKTNKKKEQENKIEIEIEIEKVDGNENQKKEEKGVGTISEGDEVIGTINEDYEIIDINEFKNINKTSNKGQQESAKKKKNNNPNNLNKFKSLSLHQLINKKNKKNDLVKSKQQFDKQGKNNNNNKSKGFLDFQPQHYSKSRLNSFDYHYEMNNSKRLANLKGITIKGDFKVVTLSNEVHCLCKQEVRNVDKNIISFIATIFILEKFEKLVFNIPTEGLSRESILKTKIFFGSIRRDLLLIWIPNHYFHLIDCELDHSTCTSFLFESDSPFLTDIQLINNNLSTYTSKNVTKETNTSTNTSTKKKKKTKTSTNTSTSTSTNTNINTNANTNTNSEENTNLNIESKKIQNQKILPPHLISLSYDKKKIIYDLRTGCAYRYKIDFQNIIYLIASKRGKQYSDLIIHFCLSHFKNPNEEKEELEHSIQMITKFIIYYGKHNLNKRFFKEYIINSTYNQFKKIFPEYNLSFHLILPITTIPKFQSIERKINNKTHFESMHLKNKKKIRKAKKNLNKNVNNAKVHKFQKYLCKFQKKNNKLRFKKIKPLDFDHVWDLWMKSKKIQFTYEKYVMSNHKIPNKIKQKNRKELVIKQEKKTQGGWGESGQVQLSEKGGELEQELVEELPNGNESQIGMLNNKQRIIQSVLDKKFIGINIGKKIQDSRKLSLGYITTQNNQLKKIWEMIKSKVIDDNVLNSKKSSKLWFKIFENMYTIIQELFLLPPKNFHKLFVKLAYASLPAKIFYSYLEHNIFKIDIDFVVDFIKSNEDFTLIYKLITHLNNREDSQQLLLKHSPEKKYLIQYFLSKVHHYFENVPSTRFYSVKKFAAFEIPLKILSEKESNIKLNDINQYLFSNVHLYFPTEFLNENNR</sequence>
<dbReference type="InterPro" id="IPR028010">
    <property type="entry name" value="GSAP_C_dom"/>
</dbReference>
<feature type="region of interest" description="Disordered" evidence="1">
    <location>
        <begin position="258"/>
        <end position="281"/>
    </location>
</feature>
<dbReference type="AlphaFoldDB" id="A0AAV8A665"/>
<evidence type="ECO:0000313" key="4">
    <source>
        <dbReference type="Proteomes" id="UP001146793"/>
    </source>
</evidence>
<organism evidence="3 4">
    <name type="scientific">Anaeramoeba flamelloides</name>
    <dbReference type="NCBI Taxonomy" id="1746091"/>
    <lineage>
        <taxon>Eukaryota</taxon>
        <taxon>Metamonada</taxon>
        <taxon>Anaeramoebidae</taxon>
        <taxon>Anaeramoeba</taxon>
    </lineage>
</organism>
<evidence type="ECO:0000313" key="3">
    <source>
        <dbReference type="EMBL" id="KAJ3449798.1"/>
    </source>
</evidence>